<dbReference type="EMBL" id="JBEXRX010000312">
    <property type="protein sequence ID" value="MEU0157077.1"/>
    <property type="molecule type" value="Genomic_DNA"/>
</dbReference>
<feature type="region of interest" description="Disordered" evidence="1">
    <location>
        <begin position="1"/>
        <end position="20"/>
    </location>
</feature>
<gene>
    <name evidence="3" type="ORF">ABZ071_35550</name>
</gene>
<dbReference type="PANTHER" id="PTHR41878">
    <property type="entry name" value="LEXA REPRESSOR-RELATED"/>
    <property type="match status" value="1"/>
</dbReference>
<dbReference type="Gene3D" id="3.10.290.30">
    <property type="entry name" value="MM3350-like"/>
    <property type="match status" value="1"/>
</dbReference>
<accession>A0ABV2VYK8</accession>
<dbReference type="SUPFAM" id="SSF159941">
    <property type="entry name" value="MM3350-like"/>
    <property type="match status" value="1"/>
</dbReference>
<evidence type="ECO:0000256" key="1">
    <source>
        <dbReference type="SAM" id="MobiDB-lite"/>
    </source>
</evidence>
<dbReference type="InterPro" id="IPR012912">
    <property type="entry name" value="Plasmid_pRiA4b_Orf3-like"/>
</dbReference>
<evidence type="ECO:0000259" key="2">
    <source>
        <dbReference type="Pfam" id="PF07929"/>
    </source>
</evidence>
<evidence type="ECO:0000313" key="3">
    <source>
        <dbReference type="EMBL" id="MEU0157077.1"/>
    </source>
</evidence>
<dbReference type="RefSeq" id="WP_355668541.1">
    <property type="nucleotide sequence ID" value="NZ_JBEXRX010000312.1"/>
</dbReference>
<protein>
    <submittedName>
        <fullName evidence="3">Plasmid pRiA4b ORF-3 family protein</fullName>
    </submittedName>
</protein>
<evidence type="ECO:0000313" key="4">
    <source>
        <dbReference type="Proteomes" id="UP001550348"/>
    </source>
</evidence>
<keyword evidence="4" id="KW-1185">Reference proteome</keyword>
<feature type="domain" description="Plasmid pRiA4b Orf3-like" evidence="2">
    <location>
        <begin position="355"/>
        <end position="525"/>
    </location>
</feature>
<dbReference type="PANTHER" id="PTHR41878:SF1">
    <property type="entry name" value="TNPR PROTEIN"/>
    <property type="match status" value="1"/>
</dbReference>
<comment type="caution">
    <text evidence="3">The sequence shown here is derived from an EMBL/GenBank/DDBJ whole genome shotgun (WGS) entry which is preliminary data.</text>
</comment>
<dbReference type="Proteomes" id="UP001550348">
    <property type="component" value="Unassembled WGS sequence"/>
</dbReference>
<sequence length="534" mass="56665">MSPAGRGPRGKQNTKSGRRSDLVVVGNVEEKCDCPACSGGELDPEQMIAELVDGAADLAGCGDPLEAELAGALFVAMAVAGGDDTVPAFAQALIPAIEARGNDAALMMLTAIGAAASAGPEQVAEAAVAAAGRLAANGVPAPAWARKLEQPLHAGPFTRLYDTEGTMSVLVGSFQRAGHEHAVMVVVDHDDCGAADGILVVDGADLPVALKDLRESGRRDGLTIKTQKLGAPEFRWYVEQAMQARAVHDAENGDDGSQDAPELVDEEDGPGYDVLAVLVRTRLAALPQPRKPKGAVVSGHGAGGRDAMAVLQQLAQMVVRSGDPSDLGLDFLAAGRAQPAKLPAKRKKTAGPPPVYQLKVSLRGAKPPVWRRLVVPGDISLARLHATIGAAFGWHGGHMHVFETAYGDFGRADRELGHREDGSVTLEQVAPEVKDKFRYTYDFGDDWVHDILVEKVLAPDPSTDHPRCTGGKRAAPPDDCGGIWGYQELVEVLADPEHPEHEERLEWLGLADASQFTPDTFDIEEVNRRLRALR</sequence>
<dbReference type="InterPro" id="IPR024047">
    <property type="entry name" value="MM3350-like_sf"/>
</dbReference>
<organism evidence="3 4">
    <name type="scientific">Micromonospora fulviviridis</name>
    <dbReference type="NCBI Taxonomy" id="47860"/>
    <lineage>
        <taxon>Bacteria</taxon>
        <taxon>Bacillati</taxon>
        <taxon>Actinomycetota</taxon>
        <taxon>Actinomycetes</taxon>
        <taxon>Micromonosporales</taxon>
        <taxon>Micromonosporaceae</taxon>
        <taxon>Micromonospora</taxon>
    </lineage>
</organism>
<name>A0ABV2VYK8_9ACTN</name>
<proteinExistence type="predicted"/>
<dbReference type="Pfam" id="PF07929">
    <property type="entry name" value="PRiA4_ORF3"/>
    <property type="match status" value="1"/>
</dbReference>
<reference evidence="3 4" key="1">
    <citation type="submission" date="2024-06" db="EMBL/GenBank/DDBJ databases">
        <title>The Natural Products Discovery Center: Release of the First 8490 Sequenced Strains for Exploring Actinobacteria Biosynthetic Diversity.</title>
        <authorList>
            <person name="Kalkreuter E."/>
            <person name="Kautsar S.A."/>
            <person name="Yang D."/>
            <person name="Bader C.D."/>
            <person name="Teijaro C.N."/>
            <person name="Fluegel L."/>
            <person name="Davis C.M."/>
            <person name="Simpson J.R."/>
            <person name="Lauterbach L."/>
            <person name="Steele A.D."/>
            <person name="Gui C."/>
            <person name="Meng S."/>
            <person name="Li G."/>
            <person name="Viehrig K."/>
            <person name="Ye F."/>
            <person name="Su P."/>
            <person name="Kiefer A.F."/>
            <person name="Nichols A."/>
            <person name="Cepeda A.J."/>
            <person name="Yan W."/>
            <person name="Fan B."/>
            <person name="Jiang Y."/>
            <person name="Adhikari A."/>
            <person name="Zheng C.-J."/>
            <person name="Schuster L."/>
            <person name="Cowan T.M."/>
            <person name="Smanski M.J."/>
            <person name="Chevrette M.G."/>
            <person name="De Carvalho L.P.S."/>
            <person name="Shen B."/>
        </authorList>
    </citation>
    <scope>NUCLEOTIDE SEQUENCE [LARGE SCALE GENOMIC DNA]</scope>
    <source>
        <strain evidence="3 4">NPDC006286</strain>
    </source>
</reference>